<dbReference type="GO" id="GO:0005524">
    <property type="term" value="F:ATP binding"/>
    <property type="evidence" value="ECO:0007669"/>
    <property type="project" value="UniProtKB-UniRule"/>
</dbReference>
<proteinExistence type="predicted"/>
<accession>A0AAV4FTZ2</accession>
<organism evidence="7 8">
    <name type="scientific">Elysia marginata</name>
    <dbReference type="NCBI Taxonomy" id="1093978"/>
    <lineage>
        <taxon>Eukaryota</taxon>
        <taxon>Metazoa</taxon>
        <taxon>Spiralia</taxon>
        <taxon>Lophotrochozoa</taxon>
        <taxon>Mollusca</taxon>
        <taxon>Gastropoda</taxon>
        <taxon>Heterobranchia</taxon>
        <taxon>Euthyneura</taxon>
        <taxon>Panpulmonata</taxon>
        <taxon>Sacoglossa</taxon>
        <taxon>Placobranchoidea</taxon>
        <taxon>Plakobranchidae</taxon>
        <taxon>Elysia</taxon>
    </lineage>
</organism>
<reference evidence="7 8" key="1">
    <citation type="journal article" date="2021" name="Elife">
        <title>Chloroplast acquisition without the gene transfer in kleptoplastic sea slugs, Plakobranchus ocellatus.</title>
        <authorList>
            <person name="Maeda T."/>
            <person name="Takahashi S."/>
            <person name="Yoshida T."/>
            <person name="Shimamura S."/>
            <person name="Takaki Y."/>
            <person name="Nagai Y."/>
            <person name="Toyoda A."/>
            <person name="Suzuki Y."/>
            <person name="Arimoto A."/>
            <person name="Ishii H."/>
            <person name="Satoh N."/>
            <person name="Nishiyama T."/>
            <person name="Hasebe M."/>
            <person name="Maruyama T."/>
            <person name="Minagawa J."/>
            <person name="Obokata J."/>
            <person name="Shigenobu S."/>
        </authorList>
    </citation>
    <scope>NUCLEOTIDE SEQUENCE [LARGE SCALE GENOMIC DNA]</scope>
</reference>
<evidence type="ECO:0000259" key="6">
    <source>
        <dbReference type="PROSITE" id="PS50011"/>
    </source>
</evidence>
<evidence type="ECO:0000256" key="4">
    <source>
        <dbReference type="ARBA" id="ARBA00022840"/>
    </source>
</evidence>
<dbReference type="SMART" id="SM00220">
    <property type="entry name" value="S_TKc"/>
    <property type="match status" value="1"/>
</dbReference>
<evidence type="ECO:0000256" key="3">
    <source>
        <dbReference type="ARBA" id="ARBA00022777"/>
    </source>
</evidence>
<comment type="caution">
    <text evidence="7">The sequence shown here is derived from an EMBL/GenBank/DDBJ whole genome shotgun (WGS) entry which is preliminary data.</text>
</comment>
<dbReference type="GO" id="GO:0005634">
    <property type="term" value="C:nucleus"/>
    <property type="evidence" value="ECO:0007669"/>
    <property type="project" value="TreeGrafter"/>
</dbReference>
<dbReference type="InterPro" id="IPR017441">
    <property type="entry name" value="Protein_kinase_ATP_BS"/>
</dbReference>
<dbReference type="PROSITE" id="PS50011">
    <property type="entry name" value="PROTEIN_KINASE_DOM"/>
    <property type="match status" value="1"/>
</dbReference>
<evidence type="ECO:0000313" key="7">
    <source>
        <dbReference type="EMBL" id="GFR76812.1"/>
    </source>
</evidence>
<feature type="domain" description="Protein kinase" evidence="6">
    <location>
        <begin position="23"/>
        <end position="281"/>
    </location>
</feature>
<dbReference type="InterPro" id="IPR050339">
    <property type="entry name" value="CC_SR_Kinase"/>
</dbReference>
<dbReference type="AlphaFoldDB" id="A0AAV4FTZ2"/>
<dbReference type="PROSITE" id="PS00107">
    <property type="entry name" value="PROTEIN_KINASE_ATP"/>
    <property type="match status" value="1"/>
</dbReference>
<dbReference type="PANTHER" id="PTHR11042:SF136">
    <property type="entry name" value="EIF-2-ALPHA KINASE GCN2"/>
    <property type="match status" value="1"/>
</dbReference>
<dbReference type="GO" id="GO:0005829">
    <property type="term" value="C:cytosol"/>
    <property type="evidence" value="ECO:0007669"/>
    <property type="project" value="TreeGrafter"/>
</dbReference>
<protein>
    <submittedName>
        <fullName evidence="7">CAMK family protein kinase</fullName>
    </submittedName>
</protein>
<feature type="binding site" evidence="5">
    <location>
        <position position="53"/>
    </location>
    <ligand>
        <name>ATP</name>
        <dbReference type="ChEBI" id="CHEBI:30616"/>
    </ligand>
</feature>
<dbReference type="InterPro" id="IPR008266">
    <property type="entry name" value="Tyr_kinase_AS"/>
</dbReference>
<keyword evidence="8" id="KW-1185">Reference proteome</keyword>
<dbReference type="PANTHER" id="PTHR11042">
    <property type="entry name" value="EUKARYOTIC TRANSLATION INITIATION FACTOR 2-ALPHA KINASE EIF2-ALPHA KINASE -RELATED"/>
    <property type="match status" value="1"/>
</dbReference>
<evidence type="ECO:0000256" key="2">
    <source>
        <dbReference type="ARBA" id="ARBA00022741"/>
    </source>
</evidence>
<evidence type="ECO:0000256" key="5">
    <source>
        <dbReference type="PROSITE-ProRule" id="PRU10141"/>
    </source>
</evidence>
<dbReference type="EMBL" id="BMAT01004601">
    <property type="protein sequence ID" value="GFR76812.1"/>
    <property type="molecule type" value="Genomic_DNA"/>
</dbReference>
<dbReference type="PROSITE" id="PS00109">
    <property type="entry name" value="PROTEIN_KINASE_TYR"/>
    <property type="match status" value="1"/>
</dbReference>
<name>A0AAV4FTZ2_9GAST</name>
<dbReference type="Proteomes" id="UP000762676">
    <property type="component" value="Unassembled WGS sequence"/>
</dbReference>
<gene>
    <name evidence="7" type="ORF">ElyMa_002222800</name>
</gene>
<dbReference type="GO" id="GO:0004694">
    <property type="term" value="F:eukaryotic translation initiation factor 2alpha kinase activity"/>
    <property type="evidence" value="ECO:0007669"/>
    <property type="project" value="TreeGrafter"/>
</dbReference>
<dbReference type="Pfam" id="PF00069">
    <property type="entry name" value="Pkinase"/>
    <property type="match status" value="1"/>
</dbReference>
<keyword evidence="4 5" id="KW-0067">ATP-binding</keyword>
<evidence type="ECO:0000256" key="1">
    <source>
        <dbReference type="ARBA" id="ARBA00022679"/>
    </source>
</evidence>
<keyword evidence="2 5" id="KW-0547">Nucleotide-binding</keyword>
<dbReference type="InterPro" id="IPR011009">
    <property type="entry name" value="Kinase-like_dom_sf"/>
</dbReference>
<dbReference type="InterPro" id="IPR000719">
    <property type="entry name" value="Prot_kinase_dom"/>
</dbReference>
<evidence type="ECO:0000313" key="8">
    <source>
        <dbReference type="Proteomes" id="UP000762676"/>
    </source>
</evidence>
<dbReference type="Gene3D" id="1.10.510.10">
    <property type="entry name" value="Transferase(Phosphotransferase) domain 1"/>
    <property type="match status" value="1"/>
</dbReference>
<keyword evidence="3 7" id="KW-0418">Kinase</keyword>
<dbReference type="SUPFAM" id="SSF56112">
    <property type="entry name" value="Protein kinase-like (PK-like)"/>
    <property type="match status" value="1"/>
</dbReference>
<keyword evidence="1" id="KW-0808">Transferase</keyword>
<sequence>MDALQDTGILLKLQADYFDFFDFHIAKVLGEGRSGDVVLAMSNSYSDITRAVKRISLKPEDLKRRNLTHEIVMKRFLNEVKIARVLEHPNVIRSTNGIVCPNYLAIAMEYCSNGTLANHLKQINRELIDRFFTGLVSAVEYVHSRRIVHGDIRPQNIFVTALFEPVLGDFGMSFTVPESTQYIKTAEATMLNLAPELMNKAESVDPFKCDCYAVGLVLNCMVQRRRPDYHSDDKKRSSTTTCTSTATIDDKHKFLLLMLLCKNPFKRFSMSEVQRTLSEFTQERYTRELSGLLAKKRCLGNIGNSADSSKQAK</sequence>